<keyword evidence="3" id="KW-0804">Transcription</keyword>
<reference evidence="5" key="1">
    <citation type="submission" date="2018-06" db="EMBL/GenBank/DDBJ databases">
        <authorList>
            <person name="Zhirakovskaya E."/>
        </authorList>
    </citation>
    <scope>NUCLEOTIDE SEQUENCE</scope>
</reference>
<dbReference type="GO" id="GO:0006354">
    <property type="term" value="P:DNA-templated transcription elongation"/>
    <property type="evidence" value="ECO:0007669"/>
    <property type="project" value="InterPro"/>
</dbReference>
<evidence type="ECO:0000256" key="2">
    <source>
        <dbReference type="ARBA" id="ARBA00023015"/>
    </source>
</evidence>
<keyword evidence="2" id="KW-0805">Transcription regulation</keyword>
<dbReference type="InterPro" id="IPR043425">
    <property type="entry name" value="NusG-like"/>
</dbReference>
<evidence type="ECO:0000259" key="4">
    <source>
        <dbReference type="SMART" id="SM00738"/>
    </source>
</evidence>
<dbReference type="Gene3D" id="3.30.70.940">
    <property type="entry name" value="NusG, N-terminal domain"/>
    <property type="match status" value="1"/>
</dbReference>
<evidence type="ECO:0000256" key="1">
    <source>
        <dbReference type="ARBA" id="ARBA00022814"/>
    </source>
</evidence>
<dbReference type="NCBIfam" id="TIGR01955">
    <property type="entry name" value="RfaH"/>
    <property type="match status" value="1"/>
</dbReference>
<dbReference type="Pfam" id="PF02357">
    <property type="entry name" value="NusG"/>
    <property type="match status" value="1"/>
</dbReference>
<dbReference type="InterPro" id="IPR010215">
    <property type="entry name" value="Transcription_antiterm_RfaH"/>
</dbReference>
<organism evidence="5">
    <name type="scientific">hydrothermal vent metagenome</name>
    <dbReference type="NCBI Taxonomy" id="652676"/>
    <lineage>
        <taxon>unclassified sequences</taxon>
        <taxon>metagenomes</taxon>
        <taxon>ecological metagenomes</taxon>
    </lineage>
</organism>
<name>A0A3B0Y3B4_9ZZZZ</name>
<dbReference type="SUPFAM" id="SSF82679">
    <property type="entry name" value="N-utilization substance G protein NusG, N-terminal domain"/>
    <property type="match status" value="1"/>
</dbReference>
<feature type="domain" description="NusG-like N-terminal" evidence="4">
    <location>
        <begin position="8"/>
        <end position="107"/>
    </location>
</feature>
<keyword evidence="1" id="KW-0889">Transcription antitermination</keyword>
<sequence length="173" mass="20061">MSIASESGAKWYLVYTKPRDEQLAESNLIRQGYRVYLPLIRNRRRFRGKLKAFIEPMFPRYLFIQLDKDTDNWAPVRSTYGVSSMVYFGLKPAQIPNEIVEILTSHADENSIYQIPDEEYCKGDKLMIVDGLMAGLEGVFLCDNTKERVDLLLDYLGKQTEVNVSIHDIERMI</sequence>
<protein>
    <submittedName>
        <fullName evidence="5">Transcriptional activator RfaH</fullName>
    </submittedName>
</protein>
<evidence type="ECO:0000313" key="5">
    <source>
        <dbReference type="EMBL" id="VAW71360.1"/>
    </source>
</evidence>
<dbReference type="GO" id="GO:0005829">
    <property type="term" value="C:cytosol"/>
    <property type="evidence" value="ECO:0007669"/>
    <property type="project" value="TreeGrafter"/>
</dbReference>
<accession>A0A3B0Y3B4</accession>
<proteinExistence type="predicted"/>
<dbReference type="SUPFAM" id="SSF50104">
    <property type="entry name" value="Translation proteins SH3-like domain"/>
    <property type="match status" value="1"/>
</dbReference>
<dbReference type="GO" id="GO:0031564">
    <property type="term" value="P:transcription antitermination"/>
    <property type="evidence" value="ECO:0007669"/>
    <property type="project" value="UniProtKB-KW"/>
</dbReference>
<evidence type="ECO:0000256" key="3">
    <source>
        <dbReference type="ARBA" id="ARBA00023163"/>
    </source>
</evidence>
<dbReference type="SMART" id="SM00738">
    <property type="entry name" value="NGN"/>
    <property type="match status" value="1"/>
</dbReference>
<gene>
    <name evidence="5" type="ORF">MNBD_GAMMA12-1320</name>
</gene>
<dbReference type="CDD" id="cd09892">
    <property type="entry name" value="NGN_SP_RfaH"/>
    <property type="match status" value="1"/>
</dbReference>
<dbReference type="AlphaFoldDB" id="A0A3B0Y3B4"/>
<dbReference type="InterPro" id="IPR008991">
    <property type="entry name" value="Translation_prot_SH3-like_sf"/>
</dbReference>
<dbReference type="PANTHER" id="PTHR30265:SF7">
    <property type="entry name" value="TRANSCRIPTION ANTITERMINATION PROTEIN RFAH"/>
    <property type="match status" value="1"/>
</dbReference>
<dbReference type="InterPro" id="IPR036735">
    <property type="entry name" value="NGN_dom_sf"/>
</dbReference>
<dbReference type="PANTHER" id="PTHR30265">
    <property type="entry name" value="RHO-INTERACTING TRANSCRIPTION TERMINATION FACTOR NUSG"/>
    <property type="match status" value="1"/>
</dbReference>
<dbReference type="EMBL" id="UOFL01000018">
    <property type="protein sequence ID" value="VAW71360.1"/>
    <property type="molecule type" value="Genomic_DNA"/>
</dbReference>
<dbReference type="InterPro" id="IPR006645">
    <property type="entry name" value="NGN-like_dom"/>
</dbReference>